<feature type="region of interest" description="Disordered" evidence="5">
    <location>
        <begin position="44"/>
        <end position="71"/>
    </location>
</feature>
<dbReference type="Gene3D" id="4.10.640.10">
    <property type="entry name" value="Ribosomal protein S18"/>
    <property type="match status" value="1"/>
</dbReference>
<evidence type="ECO:0000256" key="2">
    <source>
        <dbReference type="ARBA" id="ARBA00022980"/>
    </source>
</evidence>
<dbReference type="PANTHER" id="PTHR13479:SF40">
    <property type="entry name" value="SMALL RIBOSOMAL SUBUNIT PROTEIN BS18M"/>
    <property type="match status" value="1"/>
</dbReference>
<reference evidence="6" key="1">
    <citation type="journal article" date="2023" name="Mol. Phylogenet. Evol.">
        <title>Genome-scale phylogeny and comparative genomics of the fungal order Sordariales.</title>
        <authorList>
            <person name="Hensen N."/>
            <person name="Bonometti L."/>
            <person name="Westerberg I."/>
            <person name="Brannstrom I.O."/>
            <person name="Guillou S."/>
            <person name="Cros-Aarteil S."/>
            <person name="Calhoun S."/>
            <person name="Haridas S."/>
            <person name="Kuo A."/>
            <person name="Mondo S."/>
            <person name="Pangilinan J."/>
            <person name="Riley R."/>
            <person name="LaButti K."/>
            <person name="Andreopoulos B."/>
            <person name="Lipzen A."/>
            <person name="Chen C."/>
            <person name="Yan M."/>
            <person name="Daum C."/>
            <person name="Ng V."/>
            <person name="Clum A."/>
            <person name="Steindorff A."/>
            <person name="Ohm R.A."/>
            <person name="Martin F."/>
            <person name="Silar P."/>
            <person name="Natvig D.O."/>
            <person name="Lalanne C."/>
            <person name="Gautier V."/>
            <person name="Ament-Velasquez S.L."/>
            <person name="Kruys A."/>
            <person name="Hutchinson M.I."/>
            <person name="Powell A.J."/>
            <person name="Barry K."/>
            <person name="Miller A.N."/>
            <person name="Grigoriev I.V."/>
            <person name="Debuchy R."/>
            <person name="Gladieux P."/>
            <person name="Hiltunen Thoren M."/>
            <person name="Johannesson H."/>
        </authorList>
    </citation>
    <scope>NUCLEOTIDE SEQUENCE</scope>
    <source>
        <strain evidence="6">CBS 141.50</strain>
    </source>
</reference>
<dbReference type="EMBL" id="MU853579">
    <property type="protein sequence ID" value="KAK4144159.1"/>
    <property type="molecule type" value="Genomic_DNA"/>
</dbReference>
<dbReference type="InterPro" id="IPR036870">
    <property type="entry name" value="Ribosomal_bS18_sf"/>
</dbReference>
<comment type="caution">
    <text evidence="6">The sequence shown here is derived from an EMBL/GenBank/DDBJ whole genome shotgun (WGS) entry which is preliminary data.</text>
</comment>
<dbReference type="RefSeq" id="XP_062637530.1">
    <property type="nucleotide sequence ID" value="XM_062777078.1"/>
</dbReference>
<organism evidence="6 7">
    <name type="scientific">Dichotomopilus funicola</name>
    <dbReference type="NCBI Taxonomy" id="1934379"/>
    <lineage>
        <taxon>Eukaryota</taxon>
        <taxon>Fungi</taxon>
        <taxon>Dikarya</taxon>
        <taxon>Ascomycota</taxon>
        <taxon>Pezizomycotina</taxon>
        <taxon>Sordariomycetes</taxon>
        <taxon>Sordariomycetidae</taxon>
        <taxon>Sordariales</taxon>
        <taxon>Chaetomiaceae</taxon>
        <taxon>Dichotomopilus</taxon>
    </lineage>
</organism>
<dbReference type="FunFam" id="4.10.640.10:FF:000013">
    <property type="entry name" value="37S ribosomal protein S18"/>
    <property type="match status" value="1"/>
</dbReference>
<protein>
    <recommendedName>
        <fullName evidence="4">Small ribosomal subunit protein bS18m</fullName>
    </recommendedName>
</protein>
<dbReference type="InterPro" id="IPR001648">
    <property type="entry name" value="Ribosomal_bS18"/>
</dbReference>
<keyword evidence="7" id="KW-1185">Reference proteome</keyword>
<gene>
    <name evidence="6" type="ORF">C8A04DRAFT_11742</name>
</gene>
<dbReference type="GO" id="GO:0003735">
    <property type="term" value="F:structural constituent of ribosome"/>
    <property type="evidence" value="ECO:0007669"/>
    <property type="project" value="InterPro"/>
</dbReference>
<dbReference type="GO" id="GO:0070181">
    <property type="term" value="F:small ribosomal subunit rRNA binding"/>
    <property type="evidence" value="ECO:0007669"/>
    <property type="project" value="TreeGrafter"/>
</dbReference>
<dbReference type="PANTHER" id="PTHR13479">
    <property type="entry name" value="30S RIBOSOMAL PROTEIN S18"/>
    <property type="match status" value="1"/>
</dbReference>
<dbReference type="GO" id="GO:0005763">
    <property type="term" value="C:mitochondrial small ribosomal subunit"/>
    <property type="evidence" value="ECO:0007669"/>
    <property type="project" value="TreeGrafter"/>
</dbReference>
<evidence type="ECO:0000313" key="6">
    <source>
        <dbReference type="EMBL" id="KAK4144159.1"/>
    </source>
</evidence>
<keyword evidence="2 6" id="KW-0689">Ribosomal protein</keyword>
<sequence>MSTSRQWLSAAARQCRSALTTQQRTQLAQQPPLSRALSTTPSLSAFRDSQNNTYSNTNTNRLAGSTPTTFTNPNAALQDLASSGLNRSGPLTPEERRRVIEEQVGTSGHIRDLAINTTTDNYLRQNQRRWRVGDVYTPRDIGKAEMKKWGKMRAPLEDVVEVLGFNPVDNYKNFSLISDFMTPMGRIKHSSETGLRPVNQRKMAKAIRRAIGMGLHPSVHRHPEILRIKQRGISAMVPIAPTENRL</sequence>
<evidence type="ECO:0000313" key="7">
    <source>
        <dbReference type="Proteomes" id="UP001302676"/>
    </source>
</evidence>
<evidence type="ECO:0000256" key="3">
    <source>
        <dbReference type="ARBA" id="ARBA00023274"/>
    </source>
</evidence>
<reference evidence="6" key="2">
    <citation type="submission" date="2023-05" db="EMBL/GenBank/DDBJ databases">
        <authorList>
            <consortium name="Lawrence Berkeley National Laboratory"/>
            <person name="Steindorff A."/>
            <person name="Hensen N."/>
            <person name="Bonometti L."/>
            <person name="Westerberg I."/>
            <person name="Brannstrom I.O."/>
            <person name="Guillou S."/>
            <person name="Cros-Aarteil S."/>
            <person name="Calhoun S."/>
            <person name="Haridas S."/>
            <person name="Kuo A."/>
            <person name="Mondo S."/>
            <person name="Pangilinan J."/>
            <person name="Riley R."/>
            <person name="Labutti K."/>
            <person name="Andreopoulos B."/>
            <person name="Lipzen A."/>
            <person name="Chen C."/>
            <person name="Yanf M."/>
            <person name="Daum C."/>
            <person name="Ng V."/>
            <person name="Clum A."/>
            <person name="Ohm R."/>
            <person name="Martin F."/>
            <person name="Silar P."/>
            <person name="Natvig D."/>
            <person name="Lalanne C."/>
            <person name="Gautier V."/>
            <person name="Ament-Velasquez S.L."/>
            <person name="Kruys A."/>
            <person name="Hutchinson M.I."/>
            <person name="Powell A.J."/>
            <person name="Barry K."/>
            <person name="Miller A.N."/>
            <person name="Grigoriev I.V."/>
            <person name="Debuchy R."/>
            <person name="Gladieux P."/>
            <person name="Thoren M.H."/>
            <person name="Johannesson H."/>
        </authorList>
    </citation>
    <scope>NUCLEOTIDE SEQUENCE</scope>
    <source>
        <strain evidence="6">CBS 141.50</strain>
    </source>
</reference>
<feature type="compositionally biased region" description="Polar residues" evidence="5">
    <location>
        <begin position="61"/>
        <end position="71"/>
    </location>
</feature>
<name>A0AAN6ZNH5_9PEZI</name>
<accession>A0AAN6ZNH5</accession>
<feature type="compositionally biased region" description="Low complexity" evidence="5">
    <location>
        <begin position="51"/>
        <end position="60"/>
    </location>
</feature>
<proteinExistence type="inferred from homology"/>
<dbReference type="Pfam" id="PF01084">
    <property type="entry name" value="Ribosomal_S18"/>
    <property type="match status" value="1"/>
</dbReference>
<dbReference type="GO" id="GO:0032543">
    <property type="term" value="P:mitochondrial translation"/>
    <property type="evidence" value="ECO:0007669"/>
    <property type="project" value="TreeGrafter"/>
</dbReference>
<dbReference type="GeneID" id="87813691"/>
<comment type="similarity">
    <text evidence="1">Belongs to the bacterial ribosomal protein bS18 family.</text>
</comment>
<dbReference type="Proteomes" id="UP001302676">
    <property type="component" value="Unassembled WGS sequence"/>
</dbReference>
<dbReference type="SUPFAM" id="SSF46911">
    <property type="entry name" value="Ribosomal protein S18"/>
    <property type="match status" value="1"/>
</dbReference>
<evidence type="ECO:0000256" key="5">
    <source>
        <dbReference type="SAM" id="MobiDB-lite"/>
    </source>
</evidence>
<dbReference type="AlphaFoldDB" id="A0AAN6ZNH5"/>
<evidence type="ECO:0000256" key="1">
    <source>
        <dbReference type="ARBA" id="ARBA00005589"/>
    </source>
</evidence>
<keyword evidence="3" id="KW-0687">Ribonucleoprotein</keyword>
<evidence type="ECO:0000256" key="4">
    <source>
        <dbReference type="ARBA" id="ARBA00035264"/>
    </source>
</evidence>